<feature type="coiled-coil region" evidence="1">
    <location>
        <begin position="528"/>
        <end position="562"/>
    </location>
</feature>
<reference evidence="2" key="1">
    <citation type="submission" date="2021-01" db="EMBL/GenBank/DDBJ databases">
        <authorList>
            <consortium name="Genoscope - CEA"/>
            <person name="William W."/>
        </authorList>
    </citation>
    <scope>NUCLEOTIDE SEQUENCE</scope>
</reference>
<keyword evidence="3" id="KW-1185">Reference proteome</keyword>
<dbReference type="AlphaFoldDB" id="A0A8S1W713"/>
<dbReference type="OrthoDB" id="310702at2759"/>
<gene>
    <name evidence="2" type="ORF">PPENT_87.1.T0820227</name>
</gene>
<proteinExistence type="predicted"/>
<keyword evidence="1" id="KW-0175">Coiled coil</keyword>
<comment type="caution">
    <text evidence="2">The sequence shown here is derived from an EMBL/GenBank/DDBJ whole genome shotgun (WGS) entry which is preliminary data.</text>
</comment>
<name>A0A8S1W713_9CILI</name>
<evidence type="ECO:0000313" key="3">
    <source>
        <dbReference type="Proteomes" id="UP000689195"/>
    </source>
</evidence>
<dbReference type="EMBL" id="CAJJDO010000082">
    <property type="protein sequence ID" value="CAD8184272.1"/>
    <property type="molecule type" value="Genomic_DNA"/>
</dbReference>
<evidence type="ECO:0000313" key="2">
    <source>
        <dbReference type="EMBL" id="CAD8184272.1"/>
    </source>
</evidence>
<sequence length="726" mass="87560">MFECQESDHNQQEITYACLNMNCQIKRACCIMCIEKHNQHKNDLKTINQITKWKKTTIQSYEIYSKKITQIVEIMGQAEKYLSSLGRNLETSFDEIMNEEFEQQVNNLLSIQQLQTTFNQLTSNLESLMEPISQIFSKVEESSKETFVKVQPIVNKSNDKQSIKDTEQIIQKEKKIDQIDQVNQEIKKKKKNIQSISYLDLVEKTIKLRKGNDFDIHQYPIYYQQQIEKLEEYKTIILIGTQNSKKQNLINLFVNYYYGVEFSDPYRFEIIDDIDITKEKQNNEYEQMKVYYIPPQDGQTGLRIIYTPDYSDDLCYDDQKIFDKILSVISNSVSLNQNILIGFVIPQQIQIGTFFMLESILSKFSFKLIKNIVFLFPDSTDECPKQKEILQSQEEIINGIPSPIFQMIPKMNNFWYLKFNTTALFIENKTQDNQISWEIGKNNFQLLLQNYLQNKFDYNKLQVMINKYNEFININFSVSKNQLNQKFQWLYKRDNFYEEYEENIYKQWKALGANQYYKDNTYFYSGKQDEVKQKMERLMQYIQQYQKLIQEQKLKIETYDKEFEEFYDLFKNLANVMQQDYNPWRLYFKFHAILITINRCQWKYYEHLIQKEQNLKLEGWENRVKLLNKTSKFFQYSDGYSGMLNLDQRIKEWSDKYLTLKSKSFYVYSFTKYGMSSDYLYLYDKEGQSKEFYQLKSSETIKYRIQSNCQSYFDEFTQKIWEYVLS</sequence>
<evidence type="ECO:0000256" key="1">
    <source>
        <dbReference type="SAM" id="Coils"/>
    </source>
</evidence>
<organism evidence="2 3">
    <name type="scientific">Paramecium pentaurelia</name>
    <dbReference type="NCBI Taxonomy" id="43138"/>
    <lineage>
        <taxon>Eukaryota</taxon>
        <taxon>Sar</taxon>
        <taxon>Alveolata</taxon>
        <taxon>Ciliophora</taxon>
        <taxon>Intramacronucleata</taxon>
        <taxon>Oligohymenophorea</taxon>
        <taxon>Peniculida</taxon>
        <taxon>Parameciidae</taxon>
        <taxon>Paramecium</taxon>
    </lineage>
</organism>
<protein>
    <submittedName>
        <fullName evidence="2">Uncharacterized protein</fullName>
    </submittedName>
</protein>
<dbReference type="Proteomes" id="UP000689195">
    <property type="component" value="Unassembled WGS sequence"/>
</dbReference>
<accession>A0A8S1W713</accession>